<dbReference type="InterPro" id="IPR020428">
    <property type="entry name" value="PFA-DSPs"/>
</dbReference>
<evidence type="ECO:0000256" key="1">
    <source>
        <dbReference type="ARBA" id="ARBA00012527"/>
    </source>
</evidence>
<evidence type="ECO:0000259" key="9">
    <source>
        <dbReference type="PROSITE" id="PS50054"/>
    </source>
</evidence>
<comment type="catalytic activity">
    <reaction evidence="4">
        <text>5-diphospho-1D-myo-inositol 1,2,3,4,6-pentakisphosphate + H2O = 1D-myo-inositol hexakisphosphate + phosphate + H(+)</text>
        <dbReference type="Rhea" id="RHEA:22384"/>
        <dbReference type="ChEBI" id="CHEBI:15377"/>
        <dbReference type="ChEBI" id="CHEBI:15378"/>
        <dbReference type="ChEBI" id="CHEBI:43474"/>
        <dbReference type="ChEBI" id="CHEBI:58130"/>
        <dbReference type="ChEBI" id="CHEBI:58628"/>
        <dbReference type="EC" id="3.6.1.52"/>
    </reaction>
    <physiologicalReaction direction="left-to-right" evidence="4">
        <dbReference type="Rhea" id="RHEA:22385"/>
    </physiologicalReaction>
</comment>
<evidence type="ECO:0000256" key="7">
    <source>
        <dbReference type="ARBA" id="ARBA00048424"/>
    </source>
</evidence>
<dbReference type="PROSITE" id="PS50056">
    <property type="entry name" value="TYR_PHOSPHATASE_2"/>
    <property type="match status" value="1"/>
</dbReference>
<dbReference type="Proteomes" id="UP001150569">
    <property type="component" value="Unassembled WGS sequence"/>
</dbReference>
<keyword evidence="2 11" id="KW-0378">Hydrolase</keyword>
<comment type="similarity">
    <text evidence="3">Belongs to the protein-tyrosine phosphatase family. Atypical dual-specificity phosphatase Siw14-like subfamily.</text>
</comment>
<evidence type="ECO:0000256" key="4">
    <source>
        <dbReference type="ARBA" id="ARBA00047342"/>
    </source>
</evidence>
<evidence type="ECO:0000313" key="11">
    <source>
        <dbReference type="EMBL" id="KAJ1929227.1"/>
    </source>
</evidence>
<feature type="domain" description="Tyrosine-protein phosphatase" evidence="9">
    <location>
        <begin position="116"/>
        <end position="268"/>
    </location>
</feature>
<comment type="catalytic activity">
    <reaction evidence="5">
        <text>3,5-bis(diphospho)-1D-myo-inositol 1,2,4,6-tetrakisphosphate + H2O = 3-diphospho-1D-myo-inositol 1,2,4,5,6-pentakisphosphate + phosphate + 2 H(+)</text>
        <dbReference type="Rhea" id="RHEA:56312"/>
        <dbReference type="ChEBI" id="CHEBI:15377"/>
        <dbReference type="ChEBI" id="CHEBI:15378"/>
        <dbReference type="ChEBI" id="CHEBI:43474"/>
        <dbReference type="ChEBI" id="CHEBI:140372"/>
        <dbReference type="ChEBI" id="CHEBI:140374"/>
        <dbReference type="EC" id="3.6.1.52"/>
    </reaction>
    <physiologicalReaction direction="left-to-right" evidence="5">
        <dbReference type="Rhea" id="RHEA:56313"/>
    </physiologicalReaction>
</comment>
<dbReference type="InterPro" id="IPR020422">
    <property type="entry name" value="TYR_PHOSPHATASE_DUAL_dom"/>
</dbReference>
<protein>
    <recommendedName>
        <fullName evidence="1">diphosphoinositol-polyphosphate diphosphatase</fullName>
        <ecNumber evidence="1">3.6.1.52</ecNumber>
    </recommendedName>
</protein>
<gene>
    <name evidence="11" type="primary">SIW14_1</name>
    <name evidence="11" type="ORF">IWQ60_001335</name>
</gene>
<organism evidence="11 12">
    <name type="scientific">Tieghemiomyces parasiticus</name>
    <dbReference type="NCBI Taxonomy" id="78921"/>
    <lineage>
        <taxon>Eukaryota</taxon>
        <taxon>Fungi</taxon>
        <taxon>Fungi incertae sedis</taxon>
        <taxon>Zoopagomycota</taxon>
        <taxon>Kickxellomycotina</taxon>
        <taxon>Dimargaritomycetes</taxon>
        <taxon>Dimargaritales</taxon>
        <taxon>Dimargaritaceae</taxon>
        <taxon>Tieghemiomyces</taxon>
    </lineage>
</organism>
<dbReference type="PROSITE" id="PS50054">
    <property type="entry name" value="TYR_PHOSPHATASE_DUAL"/>
    <property type="match status" value="1"/>
</dbReference>
<dbReference type="EC" id="3.6.1.52" evidence="1"/>
<feature type="compositionally biased region" description="Basic and acidic residues" evidence="8">
    <location>
        <begin position="1"/>
        <end position="14"/>
    </location>
</feature>
<evidence type="ECO:0000256" key="3">
    <source>
        <dbReference type="ARBA" id="ARBA00044949"/>
    </source>
</evidence>
<evidence type="ECO:0000256" key="2">
    <source>
        <dbReference type="ARBA" id="ARBA00022801"/>
    </source>
</evidence>
<sequence>MTKRQQLEMDRGQDGSDSVHPLHNVSSDRSLTVYPRGDGQLVVETETLGHLTPRRTHGTDEGRTDAKLPDRPSVHGLSPDLLVPQPATLEPLDQHIRSHTGYPDIIYQATLIPPANFAMVAPFVYRSSFPLKKNFPFLLKLGIKSILTLILEDYPVQNVKFLRENGIRLFQFGVPGNKEPFVDIPQDMIAAALATLLDRRNHPILIHCNKGKHRTGCLVGCLRRLQHWSLTAIFEEYRTFSAPKSRHMDQQFIELFNMAHVGPLIDTNHLPPWPTLL</sequence>
<dbReference type="InterPro" id="IPR029021">
    <property type="entry name" value="Prot-tyrosine_phosphatase-like"/>
</dbReference>
<evidence type="ECO:0000256" key="5">
    <source>
        <dbReference type="ARBA" id="ARBA00047562"/>
    </source>
</evidence>
<evidence type="ECO:0000259" key="10">
    <source>
        <dbReference type="PROSITE" id="PS50056"/>
    </source>
</evidence>
<proteinExistence type="inferred from homology"/>
<dbReference type="InterPro" id="IPR004861">
    <property type="entry name" value="Siw14-like"/>
</dbReference>
<accession>A0A9W8AD72</accession>
<feature type="compositionally biased region" description="Basic and acidic residues" evidence="8">
    <location>
        <begin position="57"/>
        <end position="73"/>
    </location>
</feature>
<dbReference type="PROSITE" id="PS00383">
    <property type="entry name" value="TYR_PHOSPHATASE_1"/>
    <property type="match status" value="1"/>
</dbReference>
<feature type="domain" description="Tyrosine specific protein phosphatases" evidence="10">
    <location>
        <begin position="179"/>
        <end position="219"/>
    </location>
</feature>
<dbReference type="EMBL" id="JANBPT010000042">
    <property type="protein sequence ID" value="KAJ1929227.1"/>
    <property type="molecule type" value="Genomic_DNA"/>
</dbReference>
<dbReference type="InterPro" id="IPR000387">
    <property type="entry name" value="Tyr_Pase_dom"/>
</dbReference>
<dbReference type="GO" id="GO:0016791">
    <property type="term" value="F:phosphatase activity"/>
    <property type="evidence" value="ECO:0007669"/>
    <property type="project" value="InterPro"/>
</dbReference>
<dbReference type="CDD" id="cd14528">
    <property type="entry name" value="PFA-DSP_Siw14"/>
    <property type="match status" value="1"/>
</dbReference>
<dbReference type="OrthoDB" id="6375174at2759"/>
<comment type="caution">
    <text evidence="11">The sequence shown here is derived from an EMBL/GenBank/DDBJ whole genome shotgun (WGS) entry which is preliminary data.</text>
</comment>
<feature type="region of interest" description="Disordered" evidence="8">
    <location>
        <begin position="1"/>
        <end position="82"/>
    </location>
</feature>
<dbReference type="FunFam" id="3.90.190.10:FF:000024">
    <property type="entry name" value="probable tyrosine-protein phosphatase At1g05000"/>
    <property type="match status" value="1"/>
</dbReference>
<evidence type="ECO:0000256" key="8">
    <source>
        <dbReference type="SAM" id="MobiDB-lite"/>
    </source>
</evidence>
<keyword evidence="12" id="KW-1185">Reference proteome</keyword>
<reference evidence="11" key="1">
    <citation type="submission" date="2022-07" db="EMBL/GenBank/DDBJ databases">
        <title>Phylogenomic reconstructions and comparative analyses of Kickxellomycotina fungi.</title>
        <authorList>
            <person name="Reynolds N.K."/>
            <person name="Stajich J.E."/>
            <person name="Barry K."/>
            <person name="Grigoriev I.V."/>
            <person name="Crous P."/>
            <person name="Smith M.E."/>
        </authorList>
    </citation>
    <scope>NUCLEOTIDE SEQUENCE</scope>
    <source>
        <strain evidence="11">RSA 861</strain>
    </source>
</reference>
<dbReference type="PANTHER" id="PTHR31126">
    <property type="entry name" value="TYROSINE-PROTEIN PHOSPHATASE"/>
    <property type="match status" value="1"/>
</dbReference>
<dbReference type="SUPFAM" id="SSF52799">
    <property type="entry name" value="(Phosphotyrosine protein) phosphatases II"/>
    <property type="match status" value="1"/>
</dbReference>
<evidence type="ECO:0000313" key="12">
    <source>
        <dbReference type="Proteomes" id="UP001150569"/>
    </source>
</evidence>
<dbReference type="AlphaFoldDB" id="A0A9W8AD72"/>
<dbReference type="GO" id="GO:0052840">
    <property type="term" value="F:inositol diphosphate tetrakisphosphate diphosphatase activity"/>
    <property type="evidence" value="ECO:0007669"/>
    <property type="project" value="TreeGrafter"/>
</dbReference>
<comment type="catalytic activity">
    <reaction evidence="6">
        <text>1,5-bis(diphospho)-1D-myo-inositol 2,3,4,6-tetrakisphosphate + H2O = 1-diphospho-1D-myo-inositol 2,3,4,5,6-pentakisphosphate + phosphate + 2 H(+)</text>
        <dbReference type="Rhea" id="RHEA:79699"/>
        <dbReference type="ChEBI" id="CHEBI:15377"/>
        <dbReference type="ChEBI" id="CHEBI:15378"/>
        <dbReference type="ChEBI" id="CHEBI:43474"/>
        <dbReference type="ChEBI" id="CHEBI:74946"/>
        <dbReference type="ChEBI" id="CHEBI:77983"/>
        <dbReference type="EC" id="3.6.1.52"/>
    </reaction>
    <physiologicalReaction direction="left-to-right" evidence="6">
        <dbReference type="Rhea" id="RHEA:79700"/>
    </physiologicalReaction>
</comment>
<dbReference type="PANTHER" id="PTHR31126:SF48">
    <property type="entry name" value="INOSITOL PHOSPHATASE SIW14"/>
    <property type="match status" value="1"/>
</dbReference>
<name>A0A9W8AD72_9FUNG</name>
<dbReference type="GO" id="GO:0005737">
    <property type="term" value="C:cytoplasm"/>
    <property type="evidence" value="ECO:0007669"/>
    <property type="project" value="TreeGrafter"/>
</dbReference>
<dbReference type="PRINTS" id="PR01911">
    <property type="entry name" value="PFDSPHPHTASE"/>
</dbReference>
<comment type="catalytic activity">
    <reaction evidence="7">
        <text>6-diphospho-1D-myo-inositol pentakisphosphate + H2O = 1D-myo-inositol hexakisphosphate + phosphate + H(+)</text>
        <dbReference type="Rhea" id="RHEA:79703"/>
        <dbReference type="ChEBI" id="CHEBI:15377"/>
        <dbReference type="ChEBI" id="CHEBI:15378"/>
        <dbReference type="ChEBI" id="CHEBI:43474"/>
        <dbReference type="ChEBI" id="CHEBI:58130"/>
        <dbReference type="ChEBI" id="CHEBI:230534"/>
        <dbReference type="EC" id="3.6.1.52"/>
    </reaction>
    <physiologicalReaction direction="left-to-right" evidence="7">
        <dbReference type="Rhea" id="RHEA:79704"/>
    </physiologicalReaction>
</comment>
<dbReference type="Pfam" id="PF03162">
    <property type="entry name" value="Y_phosphatase2"/>
    <property type="match status" value="1"/>
</dbReference>
<evidence type="ECO:0000256" key="6">
    <source>
        <dbReference type="ARBA" id="ARBA00047927"/>
    </source>
</evidence>
<dbReference type="Gene3D" id="3.90.190.10">
    <property type="entry name" value="Protein tyrosine phosphatase superfamily"/>
    <property type="match status" value="1"/>
</dbReference>
<dbReference type="InterPro" id="IPR016130">
    <property type="entry name" value="Tyr_Pase_AS"/>
</dbReference>